<evidence type="ECO:0000256" key="1">
    <source>
        <dbReference type="SAM" id="MobiDB-lite"/>
    </source>
</evidence>
<proteinExistence type="predicted"/>
<feature type="compositionally biased region" description="Polar residues" evidence="1">
    <location>
        <begin position="343"/>
        <end position="357"/>
    </location>
</feature>
<name>A0A6J5MZ38_9CAUD</name>
<feature type="region of interest" description="Disordered" evidence="1">
    <location>
        <begin position="235"/>
        <end position="254"/>
    </location>
</feature>
<accession>A0A6J5MZ38</accession>
<sequence length="357" mass="36406">MSGSVKELMQQARDLLMARGAPITTDNLNRAMTMLTGTGANRTEQTAEGFDMNAQVDRVMQRSTGRPGTARPAAARPAANNVAARADNPPATPVGTPEPAATSTVNVMPPPDRVEALTGAGYQPVMIPGEATSYELPGTGPSANLDGNGMQNRLLRDLLMGAESASIVGGALPLGLGRGAAASPNVVSVGSTITPPRAAPMANAVDLTQALPGVARPAAQTRTVPIRQAVDDVVAPPPTTAAANKLSFPGGVTPPLTPQQVAELSARNPRVAAGFAEARRVPGASAELSPTMQRVLAGPDLPAGLPTGLTPMQRATMMGPSEAGNAAATAARARSAPKPRNMSAAQRQRRQNIAESP</sequence>
<evidence type="ECO:0000313" key="2">
    <source>
        <dbReference type="EMBL" id="CAB4150253.1"/>
    </source>
</evidence>
<feature type="region of interest" description="Disordered" evidence="1">
    <location>
        <begin position="63"/>
        <end position="108"/>
    </location>
</feature>
<feature type="compositionally biased region" description="Low complexity" evidence="1">
    <location>
        <begin position="70"/>
        <end position="89"/>
    </location>
</feature>
<reference evidence="2" key="1">
    <citation type="submission" date="2020-04" db="EMBL/GenBank/DDBJ databases">
        <authorList>
            <person name="Chiriac C."/>
            <person name="Salcher M."/>
            <person name="Ghai R."/>
            <person name="Kavagutti S V."/>
        </authorList>
    </citation>
    <scope>NUCLEOTIDE SEQUENCE</scope>
</reference>
<protein>
    <submittedName>
        <fullName evidence="2">Uncharacterized protein</fullName>
    </submittedName>
</protein>
<organism evidence="2">
    <name type="scientific">uncultured Caudovirales phage</name>
    <dbReference type="NCBI Taxonomy" id="2100421"/>
    <lineage>
        <taxon>Viruses</taxon>
        <taxon>Duplodnaviria</taxon>
        <taxon>Heunggongvirae</taxon>
        <taxon>Uroviricota</taxon>
        <taxon>Caudoviricetes</taxon>
        <taxon>Peduoviridae</taxon>
        <taxon>Maltschvirus</taxon>
        <taxon>Maltschvirus maltsch</taxon>
    </lineage>
</organism>
<dbReference type="EMBL" id="LR796546">
    <property type="protein sequence ID" value="CAB4150253.1"/>
    <property type="molecule type" value="Genomic_DNA"/>
</dbReference>
<gene>
    <name evidence="2" type="ORF">UFOVP568_4</name>
</gene>
<feature type="region of interest" description="Disordered" evidence="1">
    <location>
        <begin position="297"/>
        <end position="357"/>
    </location>
</feature>
<feature type="compositionally biased region" description="Low complexity" evidence="1">
    <location>
        <begin position="323"/>
        <end position="336"/>
    </location>
</feature>